<keyword evidence="3" id="KW-0813">Transport</keyword>
<reference evidence="8 9" key="1">
    <citation type="submission" date="2021-03" db="EMBL/GenBank/DDBJ databases">
        <title>Paenibacillus artemisicola MWE-103 whole genome sequence.</title>
        <authorList>
            <person name="Ham Y.J."/>
        </authorList>
    </citation>
    <scope>NUCLEOTIDE SEQUENCE [LARGE SCALE GENOMIC DNA]</scope>
    <source>
        <strain evidence="8 9">MWE-103</strain>
    </source>
</reference>
<evidence type="ECO:0000256" key="2">
    <source>
        <dbReference type="ARBA" id="ARBA00008814"/>
    </source>
</evidence>
<comment type="caution">
    <text evidence="8">The sequence shown here is derived from an EMBL/GenBank/DDBJ whole genome shotgun (WGS) entry which is preliminary data.</text>
</comment>
<feature type="compositionally biased region" description="Low complexity" evidence="5">
    <location>
        <begin position="41"/>
        <end position="58"/>
    </location>
</feature>
<evidence type="ECO:0000259" key="7">
    <source>
        <dbReference type="PROSITE" id="PS50983"/>
    </source>
</evidence>
<feature type="signal peptide" evidence="6">
    <location>
        <begin position="1"/>
        <end position="31"/>
    </location>
</feature>
<feature type="domain" description="Fe/B12 periplasmic-binding" evidence="7">
    <location>
        <begin position="92"/>
        <end position="351"/>
    </location>
</feature>
<dbReference type="InterPro" id="IPR051313">
    <property type="entry name" value="Bact_iron-sidero_bind"/>
</dbReference>
<dbReference type="RefSeq" id="WP_208846089.1">
    <property type="nucleotide sequence ID" value="NZ_JAGGDJ010000001.1"/>
</dbReference>
<comment type="subcellular location">
    <subcellularLocation>
        <location evidence="1">Cell envelope</location>
    </subcellularLocation>
</comment>
<dbReference type="Gene3D" id="3.40.50.1980">
    <property type="entry name" value="Nitrogenase molybdenum iron protein domain"/>
    <property type="match status" value="2"/>
</dbReference>
<protein>
    <submittedName>
        <fullName evidence="8">ABC transporter substrate-binding protein</fullName>
    </submittedName>
</protein>
<sequence>MQAKRKISLKALIFSAIIMVLLVGCSNNGNNDTESNASVQPATEAASASPEAAATDTEAGSDATASTSESEWPRTITDDLGHTVTFEKAPERVIPAYFGHIETLIALGVPPVAAPRAKSFIMTREALKPMADKLNITELADSQGFEQMMEVSPDLIVATANDSADYEAYNKVAPTLMFDSQTWQDVLNDYAKVLGKEKEAATIIADLESLIATSREKLAPYMDNTSVVMADQGNNTFGLVGSDPAGRTPWFDKTGFGLTPPKGYPEKYTQISLEGLAELDPDYIFLDNIDGAEKDNYAPTWLMPGTEDTAIWKNLKAVKANHVFNLPPGSMAGAPLSQKLAIEKVVESIVK</sequence>
<evidence type="ECO:0000256" key="1">
    <source>
        <dbReference type="ARBA" id="ARBA00004196"/>
    </source>
</evidence>
<dbReference type="PANTHER" id="PTHR30532:SF24">
    <property type="entry name" value="FERRIC ENTEROBACTIN-BINDING PERIPLASMIC PROTEIN FEPB"/>
    <property type="match status" value="1"/>
</dbReference>
<evidence type="ECO:0000313" key="9">
    <source>
        <dbReference type="Proteomes" id="UP000670947"/>
    </source>
</evidence>
<evidence type="ECO:0000256" key="4">
    <source>
        <dbReference type="ARBA" id="ARBA00022729"/>
    </source>
</evidence>
<keyword evidence="9" id="KW-1185">Reference proteome</keyword>
<dbReference type="InterPro" id="IPR002491">
    <property type="entry name" value="ABC_transptr_periplasmic_BD"/>
</dbReference>
<feature type="chain" id="PRO_5045481393" evidence="6">
    <location>
        <begin position="32"/>
        <end position="351"/>
    </location>
</feature>
<dbReference type="EMBL" id="JAGGDJ010000001">
    <property type="protein sequence ID" value="MBO7743124.1"/>
    <property type="molecule type" value="Genomic_DNA"/>
</dbReference>
<accession>A0ABS3W487</accession>
<proteinExistence type="inferred from homology"/>
<comment type="similarity">
    <text evidence="2">Belongs to the bacterial solute-binding protein 8 family.</text>
</comment>
<dbReference type="PANTHER" id="PTHR30532">
    <property type="entry name" value="IRON III DICITRATE-BINDING PERIPLASMIC PROTEIN"/>
    <property type="match status" value="1"/>
</dbReference>
<keyword evidence="4 6" id="KW-0732">Signal</keyword>
<evidence type="ECO:0000313" key="8">
    <source>
        <dbReference type="EMBL" id="MBO7743124.1"/>
    </source>
</evidence>
<organism evidence="8 9">
    <name type="scientific">Paenibacillus artemisiicola</name>
    <dbReference type="NCBI Taxonomy" id="1172618"/>
    <lineage>
        <taxon>Bacteria</taxon>
        <taxon>Bacillati</taxon>
        <taxon>Bacillota</taxon>
        <taxon>Bacilli</taxon>
        <taxon>Bacillales</taxon>
        <taxon>Paenibacillaceae</taxon>
        <taxon>Paenibacillus</taxon>
    </lineage>
</organism>
<evidence type="ECO:0000256" key="5">
    <source>
        <dbReference type="SAM" id="MobiDB-lite"/>
    </source>
</evidence>
<dbReference type="PROSITE" id="PS51257">
    <property type="entry name" value="PROKAR_LIPOPROTEIN"/>
    <property type="match status" value="1"/>
</dbReference>
<evidence type="ECO:0000256" key="3">
    <source>
        <dbReference type="ARBA" id="ARBA00022448"/>
    </source>
</evidence>
<name>A0ABS3W487_9BACL</name>
<dbReference type="Pfam" id="PF01497">
    <property type="entry name" value="Peripla_BP_2"/>
    <property type="match status" value="1"/>
</dbReference>
<evidence type="ECO:0000256" key="6">
    <source>
        <dbReference type="SAM" id="SignalP"/>
    </source>
</evidence>
<gene>
    <name evidence="8" type="ORF">I8J29_02875</name>
</gene>
<feature type="region of interest" description="Disordered" evidence="5">
    <location>
        <begin position="33"/>
        <end position="76"/>
    </location>
</feature>
<dbReference type="PROSITE" id="PS50983">
    <property type="entry name" value="FE_B12_PBP"/>
    <property type="match status" value="1"/>
</dbReference>
<dbReference type="SUPFAM" id="SSF53807">
    <property type="entry name" value="Helical backbone' metal receptor"/>
    <property type="match status" value="1"/>
</dbReference>
<dbReference type="Proteomes" id="UP000670947">
    <property type="component" value="Unassembled WGS sequence"/>
</dbReference>